<proteinExistence type="predicted"/>
<dbReference type="STRING" id="1122133.SAMN02745157_1501"/>
<evidence type="ECO:0000313" key="2">
    <source>
        <dbReference type="Proteomes" id="UP000184485"/>
    </source>
</evidence>
<evidence type="ECO:0000313" key="1">
    <source>
        <dbReference type="EMBL" id="SHF04225.1"/>
    </source>
</evidence>
<accession>A0A1M4YER2</accession>
<dbReference type="RefSeq" id="WP_073052039.1">
    <property type="nucleotide sequence ID" value="NZ_FQUP01000001.1"/>
</dbReference>
<dbReference type="Proteomes" id="UP000184485">
    <property type="component" value="Unassembled WGS sequence"/>
</dbReference>
<keyword evidence="2" id="KW-1185">Reference proteome</keyword>
<organism evidence="1 2">
    <name type="scientific">Kaistia soli DSM 19436</name>
    <dbReference type="NCBI Taxonomy" id="1122133"/>
    <lineage>
        <taxon>Bacteria</taxon>
        <taxon>Pseudomonadati</taxon>
        <taxon>Pseudomonadota</taxon>
        <taxon>Alphaproteobacteria</taxon>
        <taxon>Hyphomicrobiales</taxon>
        <taxon>Kaistiaceae</taxon>
        <taxon>Kaistia</taxon>
    </lineage>
</organism>
<dbReference type="OrthoDB" id="8456546at2"/>
<name>A0A1M4YER2_9HYPH</name>
<dbReference type="EMBL" id="FQUP01000001">
    <property type="protein sequence ID" value="SHF04225.1"/>
    <property type="molecule type" value="Genomic_DNA"/>
</dbReference>
<reference evidence="1 2" key="1">
    <citation type="submission" date="2016-11" db="EMBL/GenBank/DDBJ databases">
        <authorList>
            <person name="Jaros S."/>
            <person name="Januszkiewicz K."/>
            <person name="Wedrychowicz H."/>
        </authorList>
    </citation>
    <scope>NUCLEOTIDE SEQUENCE [LARGE SCALE GENOMIC DNA]</scope>
    <source>
        <strain evidence="1 2">DSM 19436</strain>
    </source>
</reference>
<protein>
    <submittedName>
        <fullName evidence="1">Uncharacterized protein</fullName>
    </submittedName>
</protein>
<dbReference type="AlphaFoldDB" id="A0A1M4YER2"/>
<gene>
    <name evidence="1" type="ORF">SAMN02745157_1501</name>
</gene>
<sequence>MTQATLDDISSDAGHLYHLLDTMVDMVLEEAGAGGQGEWPRLSALLWVARDLGEKVRDDLEALPPKQKGGAT</sequence>